<keyword evidence="2 5" id="KW-0812">Transmembrane</keyword>
<dbReference type="InterPro" id="IPR051533">
    <property type="entry name" value="WaaL-like"/>
</dbReference>
<keyword evidence="4 5" id="KW-0472">Membrane</keyword>
<feature type="transmembrane region" description="Helical" evidence="5">
    <location>
        <begin position="348"/>
        <end position="381"/>
    </location>
</feature>
<dbReference type="InterPro" id="IPR007016">
    <property type="entry name" value="O-antigen_ligase-rel_domated"/>
</dbReference>
<evidence type="ECO:0000313" key="8">
    <source>
        <dbReference type="Proteomes" id="UP000190285"/>
    </source>
</evidence>
<feature type="transmembrane region" description="Helical" evidence="5">
    <location>
        <begin position="148"/>
        <end position="170"/>
    </location>
</feature>
<evidence type="ECO:0000256" key="4">
    <source>
        <dbReference type="ARBA" id="ARBA00023136"/>
    </source>
</evidence>
<dbReference type="Proteomes" id="UP000190285">
    <property type="component" value="Unassembled WGS sequence"/>
</dbReference>
<feature type="transmembrane region" description="Helical" evidence="5">
    <location>
        <begin position="108"/>
        <end position="128"/>
    </location>
</feature>
<protein>
    <submittedName>
        <fullName evidence="7">O-antigen ligase</fullName>
    </submittedName>
</protein>
<gene>
    <name evidence="7" type="ORF">SAMN02194393_01873</name>
</gene>
<dbReference type="PANTHER" id="PTHR37422">
    <property type="entry name" value="TEICHURONIC ACID BIOSYNTHESIS PROTEIN TUAE"/>
    <property type="match status" value="1"/>
</dbReference>
<dbReference type="STRING" id="36842.SAMN02194393_01873"/>
<name>A0A1T5KJI1_9FIRM</name>
<feature type="transmembrane region" description="Helical" evidence="5">
    <location>
        <begin position="77"/>
        <end position="96"/>
    </location>
</feature>
<comment type="subcellular location">
    <subcellularLocation>
        <location evidence="1">Membrane</location>
        <topology evidence="1">Multi-pass membrane protein</topology>
    </subcellularLocation>
</comment>
<dbReference type="PANTHER" id="PTHR37422:SF13">
    <property type="entry name" value="LIPOPOLYSACCHARIDE BIOSYNTHESIS PROTEIN PA4999-RELATED"/>
    <property type="match status" value="1"/>
</dbReference>
<feature type="transmembrane region" description="Helical" evidence="5">
    <location>
        <begin position="313"/>
        <end position="336"/>
    </location>
</feature>
<feature type="transmembrane region" description="Helical" evidence="5">
    <location>
        <begin position="219"/>
        <end position="237"/>
    </location>
</feature>
<dbReference type="RefSeq" id="WP_079491098.1">
    <property type="nucleotide sequence ID" value="NZ_FUZT01000004.1"/>
</dbReference>
<feature type="transmembrane region" description="Helical" evidence="5">
    <location>
        <begin position="182"/>
        <end position="213"/>
    </location>
</feature>
<dbReference type="AlphaFoldDB" id="A0A1T5KJI1"/>
<organism evidence="7 8">
    <name type="scientific">Maledivibacter halophilus</name>
    <dbReference type="NCBI Taxonomy" id="36842"/>
    <lineage>
        <taxon>Bacteria</taxon>
        <taxon>Bacillati</taxon>
        <taxon>Bacillota</taxon>
        <taxon>Clostridia</taxon>
        <taxon>Peptostreptococcales</taxon>
        <taxon>Caminicellaceae</taxon>
        <taxon>Maledivibacter</taxon>
    </lineage>
</organism>
<evidence type="ECO:0000256" key="5">
    <source>
        <dbReference type="SAM" id="Phobius"/>
    </source>
</evidence>
<evidence type="ECO:0000259" key="6">
    <source>
        <dbReference type="Pfam" id="PF04932"/>
    </source>
</evidence>
<evidence type="ECO:0000313" key="7">
    <source>
        <dbReference type="EMBL" id="SKC63823.1"/>
    </source>
</evidence>
<sequence length="391" mass="45543">MKQNMVFKLVLILALMTSSVMPFSGYIVFFILFSFLLFRGGLNKLFYLLKEDKFILFFLIYILFLLIKSNYKIDSLIGSMVVYISIFIYFSIRKYVNSINDTIDIFKYFVISNIIISIYGIIQFYFISDAYFASSWVDSNIYSINMRAYSSLINPNVLGGYLVFCICLQLKSLENIRSRKVNIISLILSSLCLILTYSRGAWITLLVVVFLMYFHRKRIVYIFYSLVFFVAITIINGSSGLERISLNNALNDHSFHYRIDIYKSVLEIIRQNFLFGTGLNTMKHYISNYSQVIEAPVDHAHNIILNIIGETGFVGLVFFSIFFISLIKDIFLMYKFQDEIYQDISISSFLAFFSIIIHGMVDAPIVAPQFLFFVIIIYSFVKNIKYYDILK</sequence>
<accession>A0A1T5KJI1</accession>
<dbReference type="Pfam" id="PF04932">
    <property type="entry name" value="Wzy_C"/>
    <property type="match status" value="1"/>
</dbReference>
<feature type="transmembrane region" description="Helical" evidence="5">
    <location>
        <begin position="20"/>
        <end position="42"/>
    </location>
</feature>
<keyword evidence="8" id="KW-1185">Reference proteome</keyword>
<keyword evidence="7" id="KW-0436">Ligase</keyword>
<dbReference type="GO" id="GO:0016874">
    <property type="term" value="F:ligase activity"/>
    <property type="evidence" value="ECO:0007669"/>
    <property type="project" value="UniProtKB-KW"/>
</dbReference>
<dbReference type="GO" id="GO:0016020">
    <property type="term" value="C:membrane"/>
    <property type="evidence" value="ECO:0007669"/>
    <property type="project" value="UniProtKB-SubCell"/>
</dbReference>
<evidence type="ECO:0000256" key="2">
    <source>
        <dbReference type="ARBA" id="ARBA00022692"/>
    </source>
</evidence>
<dbReference type="OrthoDB" id="9806320at2"/>
<dbReference type="EMBL" id="FUZT01000004">
    <property type="protein sequence ID" value="SKC63823.1"/>
    <property type="molecule type" value="Genomic_DNA"/>
</dbReference>
<proteinExistence type="predicted"/>
<evidence type="ECO:0000256" key="1">
    <source>
        <dbReference type="ARBA" id="ARBA00004141"/>
    </source>
</evidence>
<reference evidence="7 8" key="1">
    <citation type="submission" date="2017-02" db="EMBL/GenBank/DDBJ databases">
        <authorList>
            <person name="Peterson S.W."/>
        </authorList>
    </citation>
    <scope>NUCLEOTIDE SEQUENCE [LARGE SCALE GENOMIC DNA]</scope>
    <source>
        <strain evidence="7 8">M1</strain>
    </source>
</reference>
<evidence type="ECO:0000256" key="3">
    <source>
        <dbReference type="ARBA" id="ARBA00022989"/>
    </source>
</evidence>
<keyword evidence="3 5" id="KW-1133">Transmembrane helix</keyword>
<feature type="domain" description="O-antigen ligase-related" evidence="6">
    <location>
        <begin position="185"/>
        <end position="319"/>
    </location>
</feature>
<feature type="transmembrane region" description="Helical" evidence="5">
    <location>
        <begin position="54"/>
        <end position="71"/>
    </location>
</feature>